<proteinExistence type="predicted"/>
<dbReference type="AlphaFoldDB" id="A0AAE1D6U5"/>
<organism evidence="2 3">
    <name type="scientific">Elysia crispata</name>
    <name type="common">lettuce slug</name>
    <dbReference type="NCBI Taxonomy" id="231223"/>
    <lineage>
        <taxon>Eukaryota</taxon>
        <taxon>Metazoa</taxon>
        <taxon>Spiralia</taxon>
        <taxon>Lophotrochozoa</taxon>
        <taxon>Mollusca</taxon>
        <taxon>Gastropoda</taxon>
        <taxon>Heterobranchia</taxon>
        <taxon>Euthyneura</taxon>
        <taxon>Panpulmonata</taxon>
        <taxon>Sacoglossa</taxon>
        <taxon>Placobranchoidea</taxon>
        <taxon>Plakobranchidae</taxon>
        <taxon>Elysia</taxon>
    </lineage>
</organism>
<feature type="compositionally biased region" description="Basic and acidic residues" evidence="1">
    <location>
        <begin position="1"/>
        <end position="12"/>
    </location>
</feature>
<accession>A0AAE1D6U5</accession>
<feature type="region of interest" description="Disordered" evidence="1">
    <location>
        <begin position="1"/>
        <end position="41"/>
    </location>
</feature>
<evidence type="ECO:0000313" key="2">
    <source>
        <dbReference type="EMBL" id="KAK3758563.1"/>
    </source>
</evidence>
<keyword evidence="3" id="KW-1185">Reference proteome</keyword>
<protein>
    <submittedName>
        <fullName evidence="2">Uncharacterized protein</fullName>
    </submittedName>
</protein>
<sequence>MIERYESWKRNASDQPHTGKQKEEYYENTGLTSDRTEDGREAHVRDDLAKGFLKVTVVNDAENLNDMIRTLKAATGFLETTLENRTEGELLLPASPVLVYHADSIQFPPNTHFSSPIS</sequence>
<evidence type="ECO:0000313" key="3">
    <source>
        <dbReference type="Proteomes" id="UP001283361"/>
    </source>
</evidence>
<evidence type="ECO:0000256" key="1">
    <source>
        <dbReference type="SAM" id="MobiDB-lite"/>
    </source>
</evidence>
<comment type="caution">
    <text evidence="2">The sequence shown here is derived from an EMBL/GenBank/DDBJ whole genome shotgun (WGS) entry which is preliminary data.</text>
</comment>
<dbReference type="Proteomes" id="UP001283361">
    <property type="component" value="Unassembled WGS sequence"/>
</dbReference>
<gene>
    <name evidence="2" type="ORF">RRG08_051003</name>
</gene>
<dbReference type="EMBL" id="JAWDGP010005267">
    <property type="protein sequence ID" value="KAK3758563.1"/>
    <property type="molecule type" value="Genomic_DNA"/>
</dbReference>
<reference evidence="2" key="1">
    <citation type="journal article" date="2023" name="G3 (Bethesda)">
        <title>A reference genome for the long-term kleptoplast-retaining sea slug Elysia crispata morphotype clarki.</title>
        <authorList>
            <person name="Eastman K.E."/>
            <person name="Pendleton A.L."/>
            <person name="Shaikh M.A."/>
            <person name="Suttiyut T."/>
            <person name="Ogas R."/>
            <person name="Tomko P."/>
            <person name="Gavelis G."/>
            <person name="Widhalm J.R."/>
            <person name="Wisecaver J.H."/>
        </authorList>
    </citation>
    <scope>NUCLEOTIDE SEQUENCE</scope>
    <source>
        <strain evidence="2">ECLA1</strain>
    </source>
</reference>
<name>A0AAE1D6U5_9GAST</name>